<evidence type="ECO:0000256" key="4">
    <source>
        <dbReference type="ARBA" id="ARBA00023242"/>
    </source>
</evidence>
<evidence type="ECO:0000256" key="1">
    <source>
        <dbReference type="ARBA" id="ARBA00023015"/>
    </source>
</evidence>
<dbReference type="SUPFAM" id="SSF101941">
    <property type="entry name" value="NAC domain"/>
    <property type="match status" value="1"/>
</dbReference>
<dbReference type="Pfam" id="PF02365">
    <property type="entry name" value="NAM"/>
    <property type="match status" value="1"/>
</dbReference>
<accession>I6YLU2</accession>
<keyword evidence="1" id="KW-0805">Transcription regulation</keyword>
<feature type="domain" description="NAC" evidence="5">
    <location>
        <begin position="1"/>
        <end position="130"/>
    </location>
</feature>
<sequence>MFIDEFIPTIDTEKGICYTHPKDLPGAKKDGSSIHFFHKTTNAYASGRRKRRKIESDKMGETVRWHKTGKTKPVVENGIHKGCKKIMVLYKGSKKGAKPERSHWVMHQYHLGTIEDENEGEYVVSKIIHQPPKQSEDTGAAVAEEESLPLVSISAGPETPNPCPPKPGNSFPSYDANVEDLPLSAMEDPAVFWEGYHTPSNAQPNEELAPLAGESQAVNFDTDVVDDSLLCKEIFSSCAPLDGGFPSSLDDITAGRYCDGFNDLVNLELDTSPDFQLADLQFSSQDSIFDLLDRL</sequence>
<evidence type="ECO:0000313" key="6">
    <source>
        <dbReference type="EMBL" id="AFN55278.1"/>
    </source>
</evidence>
<evidence type="ECO:0000259" key="5">
    <source>
        <dbReference type="PROSITE" id="PS51005"/>
    </source>
</evidence>
<name>I6YLU2_9CARY</name>
<dbReference type="EMBL" id="JQ974972">
    <property type="protein sequence ID" value="AFN55278.1"/>
    <property type="molecule type" value="mRNA"/>
</dbReference>
<dbReference type="InterPro" id="IPR044799">
    <property type="entry name" value="SOG1-like"/>
</dbReference>
<dbReference type="PANTHER" id="PTHR31079:SF2">
    <property type="entry name" value="NAC DOMAIN CONTAINING PROTEIN 44-RELATED"/>
    <property type="match status" value="1"/>
</dbReference>
<protein>
    <submittedName>
        <fullName evidence="6">NAC domain-containing protein</fullName>
    </submittedName>
</protein>
<evidence type="ECO:0000256" key="3">
    <source>
        <dbReference type="ARBA" id="ARBA00023163"/>
    </source>
</evidence>
<keyword evidence="3" id="KW-0804">Transcription</keyword>
<evidence type="ECO:0000256" key="2">
    <source>
        <dbReference type="ARBA" id="ARBA00023125"/>
    </source>
</evidence>
<dbReference type="PANTHER" id="PTHR31079">
    <property type="entry name" value="NAC DOMAIN-CONTAINING PROTEIN 73"/>
    <property type="match status" value="1"/>
</dbReference>
<keyword evidence="2" id="KW-0238">DNA-binding</keyword>
<dbReference type="FunFam" id="2.170.150.80:FF:000009">
    <property type="entry name" value="NAC domain-containing protein 8"/>
    <property type="match status" value="1"/>
</dbReference>
<dbReference type="AlphaFoldDB" id="I6YLU2"/>
<dbReference type="InterPro" id="IPR036093">
    <property type="entry name" value="NAC_dom_sf"/>
</dbReference>
<organism evidence="6">
    <name type="scientific">Tamarix hispida</name>
    <dbReference type="NCBI Taxonomy" id="189793"/>
    <lineage>
        <taxon>Eukaryota</taxon>
        <taxon>Viridiplantae</taxon>
        <taxon>Streptophyta</taxon>
        <taxon>Embryophyta</taxon>
        <taxon>Tracheophyta</taxon>
        <taxon>Spermatophyta</taxon>
        <taxon>Magnoliopsida</taxon>
        <taxon>eudicotyledons</taxon>
        <taxon>Gunneridae</taxon>
        <taxon>Pentapetalae</taxon>
        <taxon>Caryophyllales</taxon>
        <taxon>Tamaricaceae</taxon>
        <taxon>Tamarix</taxon>
    </lineage>
</organism>
<dbReference type="PROSITE" id="PS51005">
    <property type="entry name" value="NAC"/>
    <property type="match status" value="1"/>
</dbReference>
<dbReference type="GO" id="GO:0000976">
    <property type="term" value="F:transcription cis-regulatory region binding"/>
    <property type="evidence" value="ECO:0007669"/>
    <property type="project" value="TreeGrafter"/>
</dbReference>
<gene>
    <name evidence="6" type="primary">NAC18</name>
</gene>
<dbReference type="GO" id="GO:0003700">
    <property type="term" value="F:DNA-binding transcription factor activity"/>
    <property type="evidence" value="ECO:0007669"/>
    <property type="project" value="InterPro"/>
</dbReference>
<proteinExistence type="evidence at transcript level"/>
<dbReference type="GO" id="GO:0005634">
    <property type="term" value="C:nucleus"/>
    <property type="evidence" value="ECO:0007669"/>
    <property type="project" value="TreeGrafter"/>
</dbReference>
<dbReference type="Gene3D" id="2.170.150.80">
    <property type="entry name" value="NAC domain"/>
    <property type="match status" value="1"/>
</dbReference>
<dbReference type="InterPro" id="IPR003441">
    <property type="entry name" value="NAC-dom"/>
</dbReference>
<reference evidence="6" key="1">
    <citation type="submission" date="2012-04" db="EMBL/GenBank/DDBJ databases">
        <authorList>
            <person name="Wang Y."/>
            <person name="Wang L."/>
            <person name="Wang C."/>
        </authorList>
    </citation>
    <scope>NUCLEOTIDE SEQUENCE</scope>
</reference>
<keyword evidence="4" id="KW-0539">Nucleus</keyword>